<evidence type="ECO:0000259" key="12">
    <source>
        <dbReference type="Pfam" id="PF07715"/>
    </source>
</evidence>
<dbReference type="SUPFAM" id="SSF56935">
    <property type="entry name" value="Porins"/>
    <property type="match status" value="1"/>
</dbReference>
<accession>A0A5J4IVZ7</accession>
<dbReference type="InterPro" id="IPR036942">
    <property type="entry name" value="Beta-barrel_TonB_sf"/>
</dbReference>
<dbReference type="PANTHER" id="PTHR47234">
    <property type="match status" value="1"/>
</dbReference>
<keyword evidence="13" id="KW-0675">Receptor</keyword>
<dbReference type="PROSITE" id="PS52016">
    <property type="entry name" value="TONB_DEPENDENT_REC_3"/>
    <property type="match status" value="1"/>
</dbReference>
<dbReference type="PANTHER" id="PTHR47234:SF3">
    <property type="entry name" value="SECRETIN_TONB SHORT N-TERMINAL DOMAIN-CONTAINING PROTEIN"/>
    <property type="match status" value="1"/>
</dbReference>
<dbReference type="SUPFAM" id="SSF49464">
    <property type="entry name" value="Carboxypeptidase regulatory domain-like"/>
    <property type="match status" value="1"/>
</dbReference>
<dbReference type="InterPro" id="IPR037066">
    <property type="entry name" value="Plug_dom_sf"/>
</dbReference>
<evidence type="ECO:0000256" key="4">
    <source>
        <dbReference type="ARBA" id="ARBA00022692"/>
    </source>
</evidence>
<keyword evidence="7 8" id="KW-0998">Cell outer membrane</keyword>
<comment type="subcellular location">
    <subcellularLocation>
        <location evidence="1 8">Cell outer membrane</location>
        <topology evidence="1 8">Multi-pass membrane protein</topology>
    </subcellularLocation>
</comment>
<comment type="caution">
    <text evidence="13">The sequence shown here is derived from an EMBL/GenBank/DDBJ whole genome shotgun (WGS) entry which is preliminary data.</text>
</comment>
<evidence type="ECO:0000256" key="6">
    <source>
        <dbReference type="ARBA" id="ARBA00023136"/>
    </source>
</evidence>
<sequence>MTFPQHRTLVNVSSIVFYTFTLLFILCSTKGIAQTRATISGNISDQFGSLPGATVSIEGSEVFATTDVNGNYSFSVDEGTYIINTGFVMYISQSKEVTVGVGQEAVLDFTLETGFSIDQPIAIGNRGDPASGLDTSAPVDIISPQEIANSSQTELSHLLHYVISSFHSTNQTIADGTDHIDPGTLRGLGPDQVLVLVNGKRRHNSALLNVNGTVGRGSVGTDFNAIPLATIERIEVLREGATSQYGSDAIAGVINIILKKQTEVIDIDNRVILNTEGDGFENYSSGNFGLKFGENGYINVTAEYRKRNATNRAGNYTGAVYSTDPVLDQQLINENNFFNQTGYDGRRVMAIGNAETQNLALYFNGEFKISPSATFYLHGGRNYREGKASGFYRFPKDEDRVISELFPDGFSPGILTDIQDDAVVLGVKGIKNEFYIDFSHSIGNNRIDYTINNSNNASLGIISPRTFYSGGFDYNQNTTNLDISRKFDFLKGANLAFGAELRVENYMIVAGEEASYIDGGATYIDADGDEKPRIAGAQVFPGIQPENELNRFRTNSAGYIEIDLNPIDDLLFKVGGRYETSNDFGSQGVYKLSSRYKLNKNISVRAAYSKGFRAPSLHQVFFQNISTQFIDGEIVQVGTFNNESAIAREAFGINPLRAEISNHFSLSLNGKIGNKITFNLDYYHIDIRDRIVLSGRFAEGYEDLLSPYNVGAAQFFTNAINSETSGQDITVNFKDKLGDGELNASISANFSKTRVGDDINVPNSLIGQDELFGREEVGRVEKSQPNFKILSRFVYEFDKYRIQLGNTLFGEVTYLHPDDGDSANWVLNNYTGNIESRDQTFSPKLVTDLLLSYQINSNVIVSAGGNNIFNVYPDKHTHEANTSDGSFIYSRRVQQFGVKGANYFFKLLLRL</sequence>
<feature type="domain" description="TonB-dependent receptor-like beta-barrel" evidence="11">
    <location>
        <begin position="305"/>
        <end position="868"/>
    </location>
</feature>
<dbReference type="InterPro" id="IPR012910">
    <property type="entry name" value="Plug_dom"/>
</dbReference>
<keyword evidence="10" id="KW-1133">Transmembrane helix</keyword>
<gene>
    <name evidence="13" type="ORF">ULMA_12220</name>
</gene>
<dbReference type="Proteomes" id="UP000326509">
    <property type="component" value="Unassembled WGS sequence"/>
</dbReference>
<evidence type="ECO:0000256" key="2">
    <source>
        <dbReference type="ARBA" id="ARBA00022448"/>
    </source>
</evidence>
<dbReference type="RefSeq" id="WP_151673187.1">
    <property type="nucleotide sequence ID" value="NZ_BKCG01000002.1"/>
</dbReference>
<evidence type="ECO:0000313" key="13">
    <source>
        <dbReference type="EMBL" id="GER59114.1"/>
    </source>
</evidence>
<proteinExistence type="inferred from homology"/>
<keyword evidence="6 8" id="KW-0472">Membrane</keyword>
<evidence type="ECO:0000256" key="7">
    <source>
        <dbReference type="ARBA" id="ARBA00023237"/>
    </source>
</evidence>
<keyword evidence="4 8" id="KW-0812">Transmembrane</keyword>
<dbReference type="InterPro" id="IPR000531">
    <property type="entry name" value="Beta-barrel_TonB"/>
</dbReference>
<keyword evidence="2 8" id="KW-0813">Transport</keyword>
<dbReference type="EMBL" id="BKCG01000002">
    <property type="protein sequence ID" value="GER59114.1"/>
    <property type="molecule type" value="Genomic_DNA"/>
</dbReference>
<reference evidence="13 14" key="1">
    <citation type="submission" date="2019-08" db="EMBL/GenBank/DDBJ databases">
        <title>Draft genome sequence of Ulvibacter marinus type strain NBRC 109484.</title>
        <authorList>
            <person name="Kawano K."/>
            <person name="Ushijima N."/>
            <person name="Kihara M."/>
            <person name="Itoh H."/>
        </authorList>
    </citation>
    <scope>NUCLEOTIDE SEQUENCE [LARGE SCALE GENOMIC DNA]</scope>
    <source>
        <strain evidence="13 14">NBRC 109484</strain>
    </source>
</reference>
<evidence type="ECO:0000256" key="3">
    <source>
        <dbReference type="ARBA" id="ARBA00022452"/>
    </source>
</evidence>
<dbReference type="OrthoDB" id="9805434at2"/>
<evidence type="ECO:0000256" key="5">
    <source>
        <dbReference type="ARBA" id="ARBA00023077"/>
    </source>
</evidence>
<dbReference type="Gene3D" id="2.170.130.10">
    <property type="entry name" value="TonB-dependent receptor, plug domain"/>
    <property type="match status" value="1"/>
</dbReference>
<feature type="transmembrane region" description="Helical" evidence="10">
    <location>
        <begin position="9"/>
        <end position="26"/>
    </location>
</feature>
<dbReference type="Gene3D" id="2.40.170.20">
    <property type="entry name" value="TonB-dependent receptor, beta-barrel domain"/>
    <property type="match status" value="1"/>
</dbReference>
<evidence type="ECO:0000256" key="8">
    <source>
        <dbReference type="PROSITE-ProRule" id="PRU01360"/>
    </source>
</evidence>
<organism evidence="13 14">
    <name type="scientific">Patiriisocius marinus</name>
    <dbReference type="NCBI Taxonomy" id="1397112"/>
    <lineage>
        <taxon>Bacteria</taxon>
        <taxon>Pseudomonadati</taxon>
        <taxon>Bacteroidota</taxon>
        <taxon>Flavobacteriia</taxon>
        <taxon>Flavobacteriales</taxon>
        <taxon>Flavobacteriaceae</taxon>
        <taxon>Patiriisocius</taxon>
    </lineage>
</organism>
<evidence type="ECO:0000256" key="9">
    <source>
        <dbReference type="RuleBase" id="RU003357"/>
    </source>
</evidence>
<evidence type="ECO:0000256" key="10">
    <source>
        <dbReference type="SAM" id="Phobius"/>
    </source>
</evidence>
<keyword evidence="5 9" id="KW-0798">TonB box</keyword>
<dbReference type="InterPro" id="IPR039426">
    <property type="entry name" value="TonB-dep_rcpt-like"/>
</dbReference>
<dbReference type="GO" id="GO:0009279">
    <property type="term" value="C:cell outer membrane"/>
    <property type="evidence" value="ECO:0007669"/>
    <property type="project" value="UniProtKB-SubCell"/>
</dbReference>
<evidence type="ECO:0000259" key="11">
    <source>
        <dbReference type="Pfam" id="PF00593"/>
    </source>
</evidence>
<feature type="domain" description="TonB-dependent receptor plug" evidence="12">
    <location>
        <begin position="134"/>
        <end position="253"/>
    </location>
</feature>
<evidence type="ECO:0000313" key="14">
    <source>
        <dbReference type="Proteomes" id="UP000326509"/>
    </source>
</evidence>
<evidence type="ECO:0000256" key="1">
    <source>
        <dbReference type="ARBA" id="ARBA00004571"/>
    </source>
</evidence>
<dbReference type="AlphaFoldDB" id="A0A5J4IVZ7"/>
<dbReference type="Pfam" id="PF13620">
    <property type="entry name" value="CarboxypepD_reg"/>
    <property type="match status" value="1"/>
</dbReference>
<protein>
    <submittedName>
        <fullName evidence="13">TonB-dependent receptor</fullName>
    </submittedName>
</protein>
<comment type="similarity">
    <text evidence="8 9">Belongs to the TonB-dependent receptor family.</text>
</comment>
<name>A0A5J4IVZ7_9FLAO</name>
<keyword evidence="3 8" id="KW-1134">Transmembrane beta strand</keyword>
<dbReference type="Pfam" id="PF00593">
    <property type="entry name" value="TonB_dep_Rec_b-barrel"/>
    <property type="match status" value="1"/>
</dbReference>
<dbReference type="Pfam" id="PF07715">
    <property type="entry name" value="Plug"/>
    <property type="match status" value="1"/>
</dbReference>
<dbReference type="InterPro" id="IPR008969">
    <property type="entry name" value="CarboxyPept-like_regulatory"/>
</dbReference>
<keyword evidence="14" id="KW-1185">Reference proteome</keyword>
<dbReference type="Gene3D" id="2.60.40.1120">
    <property type="entry name" value="Carboxypeptidase-like, regulatory domain"/>
    <property type="match status" value="1"/>
</dbReference>